<dbReference type="SMART" id="SM00606">
    <property type="entry name" value="CBD_IV"/>
    <property type="match status" value="1"/>
</dbReference>
<sequence>MQPSSKSIIGMAKIKLRCWLSALAAVVITTANAQNPLITNQFTADPSARVFGDKVYVYPSHDIRAQPGHGRAGWFVMEDYHVFSSANLTDWTDHGVIVTQNKVPWVKPDSYSMWAPDCIYRNGKYYFYFPTTPKDTTVSKGFTIGVAVSDKPTGPFVPQPLPIKGVRGIDPNVFIDKDGQAYLYWSQQNIYAAKLKDNMLELASEPVTLGELPTQGLKEGPYLFERKGTYYLTYPHVANKTERLEYATSTSPLGPFTVKGVLMDESPTGCWTNHHSILAFKNQWYLFYHHNDLSPAFDKNRSIRLDSLFFEPDGRIRKVVPTLRGVGLTDAKQKIQLDRYSRLSNSGATIAFLDTANKFQGWKTVLASNLAWVQYNGVAFGKQALKTVTLRTMAPAGGTVQLRADGATGPLLAQVTVPKGGQWQEVKAPLSAFKPGIHAVVVASKTDTPVEIDWIRFE</sequence>
<dbReference type="SUPFAM" id="SSF49785">
    <property type="entry name" value="Galactose-binding domain-like"/>
    <property type="match status" value="1"/>
</dbReference>
<dbReference type="Pfam" id="PF04616">
    <property type="entry name" value="Glyco_hydro_43"/>
    <property type="match status" value="1"/>
</dbReference>
<keyword evidence="6 7" id="KW-0326">Glycosidase</keyword>
<accession>A0ABQ1U2F3</accession>
<evidence type="ECO:0000256" key="3">
    <source>
        <dbReference type="ARBA" id="ARBA00022729"/>
    </source>
</evidence>
<proteinExistence type="inferred from homology"/>
<evidence type="ECO:0000256" key="5">
    <source>
        <dbReference type="ARBA" id="ARBA00023277"/>
    </source>
</evidence>
<dbReference type="PANTHER" id="PTHR43772:SF2">
    <property type="entry name" value="PUTATIVE (AFU_ORTHOLOGUE AFUA_2G04480)-RELATED"/>
    <property type="match status" value="1"/>
</dbReference>
<dbReference type="Gene3D" id="2.60.120.260">
    <property type="entry name" value="Galactose-binding domain-like"/>
    <property type="match status" value="1"/>
</dbReference>
<feature type="domain" description="CBM6" evidence="9">
    <location>
        <begin position="333"/>
        <end position="458"/>
    </location>
</feature>
<dbReference type="InterPro" id="IPR006710">
    <property type="entry name" value="Glyco_hydro_43"/>
</dbReference>
<keyword evidence="11" id="KW-1185">Reference proteome</keyword>
<dbReference type="Pfam" id="PF03422">
    <property type="entry name" value="CBM_6"/>
    <property type="match status" value="1"/>
</dbReference>
<evidence type="ECO:0000256" key="7">
    <source>
        <dbReference type="RuleBase" id="RU361187"/>
    </source>
</evidence>
<evidence type="ECO:0000256" key="8">
    <source>
        <dbReference type="SAM" id="SignalP"/>
    </source>
</evidence>
<name>A0ABQ1U2F3_9BACT</name>
<evidence type="ECO:0000313" key="10">
    <source>
        <dbReference type="EMBL" id="GGF08761.1"/>
    </source>
</evidence>
<dbReference type="Proteomes" id="UP000632273">
    <property type="component" value="Unassembled WGS sequence"/>
</dbReference>
<protein>
    <recommendedName>
        <fullName evidence="9">CBM6 domain-containing protein</fullName>
    </recommendedName>
</protein>
<evidence type="ECO:0000313" key="11">
    <source>
        <dbReference type="Proteomes" id="UP000632273"/>
    </source>
</evidence>
<dbReference type="RefSeq" id="WP_229755185.1">
    <property type="nucleotide sequence ID" value="NZ_BMHT01000003.1"/>
</dbReference>
<keyword evidence="3 8" id="KW-0732">Signal</keyword>
<organism evidence="10 11">
    <name type="scientific">Hymenobacter cavernae</name>
    <dbReference type="NCBI Taxonomy" id="2044852"/>
    <lineage>
        <taxon>Bacteria</taxon>
        <taxon>Pseudomonadati</taxon>
        <taxon>Bacteroidota</taxon>
        <taxon>Cytophagia</taxon>
        <taxon>Cytophagales</taxon>
        <taxon>Hymenobacteraceae</taxon>
        <taxon>Hymenobacter</taxon>
    </lineage>
</organism>
<dbReference type="CDD" id="cd08990">
    <property type="entry name" value="GH43_AXH_like"/>
    <property type="match status" value="1"/>
</dbReference>
<dbReference type="EMBL" id="BMHT01000003">
    <property type="protein sequence ID" value="GGF08761.1"/>
    <property type="molecule type" value="Genomic_DNA"/>
</dbReference>
<reference evidence="11" key="1">
    <citation type="journal article" date="2019" name="Int. J. Syst. Evol. Microbiol.">
        <title>The Global Catalogue of Microorganisms (GCM) 10K type strain sequencing project: providing services to taxonomists for standard genome sequencing and annotation.</title>
        <authorList>
            <consortium name="The Broad Institute Genomics Platform"/>
            <consortium name="The Broad Institute Genome Sequencing Center for Infectious Disease"/>
            <person name="Wu L."/>
            <person name="Ma J."/>
        </authorList>
    </citation>
    <scope>NUCLEOTIDE SEQUENCE [LARGE SCALE GENOMIC DNA]</scope>
    <source>
        <strain evidence="11">CGMCC 1.15197</strain>
    </source>
</reference>
<evidence type="ECO:0000256" key="6">
    <source>
        <dbReference type="ARBA" id="ARBA00023295"/>
    </source>
</evidence>
<dbReference type="InterPro" id="IPR006584">
    <property type="entry name" value="Cellulose-bd_IV"/>
</dbReference>
<dbReference type="PROSITE" id="PS51175">
    <property type="entry name" value="CBM6"/>
    <property type="match status" value="1"/>
</dbReference>
<dbReference type="CDD" id="cd04084">
    <property type="entry name" value="CBM6_xylanase-like"/>
    <property type="match status" value="1"/>
</dbReference>
<dbReference type="SUPFAM" id="SSF75005">
    <property type="entry name" value="Arabinanase/levansucrase/invertase"/>
    <property type="match status" value="1"/>
</dbReference>
<gene>
    <name evidence="10" type="ORF">GCM10011383_19910</name>
</gene>
<keyword evidence="5" id="KW-0119">Carbohydrate metabolism</keyword>
<dbReference type="InterPro" id="IPR005084">
    <property type="entry name" value="CBM6"/>
</dbReference>
<dbReference type="InterPro" id="IPR052176">
    <property type="entry name" value="Glycosyl_Hydrlase_43_Enz"/>
</dbReference>
<comment type="similarity">
    <text evidence="1 7">Belongs to the glycosyl hydrolase 43 family.</text>
</comment>
<keyword evidence="2" id="KW-0858">Xylan degradation</keyword>
<evidence type="ECO:0000259" key="9">
    <source>
        <dbReference type="PROSITE" id="PS51175"/>
    </source>
</evidence>
<dbReference type="Gene3D" id="2.115.10.20">
    <property type="entry name" value="Glycosyl hydrolase domain, family 43"/>
    <property type="match status" value="1"/>
</dbReference>
<dbReference type="PANTHER" id="PTHR43772">
    <property type="entry name" value="ENDO-1,4-BETA-XYLANASE"/>
    <property type="match status" value="1"/>
</dbReference>
<evidence type="ECO:0000256" key="1">
    <source>
        <dbReference type="ARBA" id="ARBA00009865"/>
    </source>
</evidence>
<dbReference type="InterPro" id="IPR023296">
    <property type="entry name" value="Glyco_hydro_beta-prop_sf"/>
</dbReference>
<feature type="chain" id="PRO_5046851497" description="CBM6 domain-containing protein" evidence="8">
    <location>
        <begin position="34"/>
        <end position="458"/>
    </location>
</feature>
<feature type="signal peptide" evidence="8">
    <location>
        <begin position="1"/>
        <end position="33"/>
    </location>
</feature>
<dbReference type="InterPro" id="IPR008979">
    <property type="entry name" value="Galactose-bd-like_sf"/>
</dbReference>
<evidence type="ECO:0000256" key="4">
    <source>
        <dbReference type="ARBA" id="ARBA00022801"/>
    </source>
</evidence>
<keyword evidence="4 7" id="KW-0378">Hydrolase</keyword>
<comment type="caution">
    <text evidence="10">The sequence shown here is derived from an EMBL/GenBank/DDBJ whole genome shotgun (WGS) entry which is preliminary data.</text>
</comment>
<evidence type="ECO:0000256" key="2">
    <source>
        <dbReference type="ARBA" id="ARBA00022651"/>
    </source>
</evidence>
<keyword evidence="2" id="KW-0624">Polysaccharide degradation</keyword>